<gene>
    <name evidence="1" type="ORF">B4102_2130</name>
    <name evidence="2" type="ORF">JGZ69_09345</name>
</gene>
<evidence type="ECO:0000313" key="2">
    <source>
        <dbReference type="EMBL" id="QQX26953.1"/>
    </source>
</evidence>
<protein>
    <submittedName>
        <fullName evidence="2">DUF3231 family protein</fullName>
    </submittedName>
</protein>
<dbReference type="STRING" id="46224.B4102_2130"/>
<keyword evidence="3" id="KW-1185">Reference proteome</keyword>
<dbReference type="Proteomes" id="UP000075666">
    <property type="component" value="Unassembled WGS sequence"/>
</dbReference>
<dbReference type="PATRIC" id="fig|46224.3.peg.1939"/>
<dbReference type="EMBL" id="CP066701">
    <property type="protein sequence ID" value="QQX26953.1"/>
    <property type="molecule type" value="Genomic_DNA"/>
</dbReference>
<dbReference type="EMBL" id="LQYN01000003">
    <property type="protein sequence ID" value="KYD11690.1"/>
    <property type="molecule type" value="Genomic_DNA"/>
</dbReference>
<dbReference type="Proteomes" id="UP000595512">
    <property type="component" value="Chromosome"/>
</dbReference>
<sequence length="332" mass="38097">MAEKHIRLTSAEIGSLWSTYMNSTMTRCLLIYFLHHIKDQEMKDMLQNTLDSTNLRIKRLNSIFSQEKLPVPNGFTDKDIDLTAPPLFYDPFALSFLYNLARMDMIFYSFALVNLSRKDMIAFFTDSLQGASKLYGDSTALLLSKGLYDRPPNIPYPTEVNYIETSSYISGLLYKDRPLNVNELTEIFYNIERNYFSIVLCTGLLQVVKDKEIKNYIKKGKDISLKQIDYFNELLKAEDLLGIVSVNMEVTDSKISPFSNKLIMNLFNVLNAIDITLIGHALSGSLRTDLSGEYSKLIGEILLYLKKGFKLAVERKWLEEPPSVPNRKKLEK</sequence>
<dbReference type="InterPro" id="IPR012347">
    <property type="entry name" value="Ferritin-like"/>
</dbReference>
<dbReference type="AlphaFoldDB" id="A0A150LHG4"/>
<name>A0A150LHG4_9BACI</name>
<reference evidence="2 4" key="2">
    <citation type="submission" date="2020-12" db="EMBL/GenBank/DDBJ databases">
        <title>Taxonomic evaluation of the Bacillus sporothermodurans group of bacteria based on whole genome sequences.</title>
        <authorList>
            <person name="Fiedler G."/>
            <person name="Herbstmann A.-D."/>
            <person name="Doll E."/>
            <person name="Wenning M."/>
            <person name="Brinks E."/>
            <person name="Kabisch J."/>
            <person name="Breitenwieser F."/>
            <person name="Lappann M."/>
            <person name="Boehnlein C."/>
            <person name="Franz C."/>
        </authorList>
    </citation>
    <scope>NUCLEOTIDE SEQUENCE [LARGE SCALE GENOMIC DNA]</scope>
    <source>
        <strain evidence="2 4">DSM 10599</strain>
    </source>
</reference>
<dbReference type="RefSeq" id="WP_066225886.1">
    <property type="nucleotide sequence ID" value="NZ_CP066701.1"/>
</dbReference>
<accession>A0A150LHG4</accession>
<evidence type="ECO:0000313" key="3">
    <source>
        <dbReference type="Proteomes" id="UP000075666"/>
    </source>
</evidence>
<dbReference type="Gene3D" id="1.20.1260.10">
    <property type="match status" value="2"/>
</dbReference>
<proteinExistence type="predicted"/>
<dbReference type="Pfam" id="PF11553">
    <property type="entry name" value="DUF3231"/>
    <property type="match status" value="2"/>
</dbReference>
<dbReference type="InterPro" id="IPR021617">
    <property type="entry name" value="DUF3231"/>
</dbReference>
<evidence type="ECO:0000313" key="4">
    <source>
        <dbReference type="Proteomes" id="UP000595512"/>
    </source>
</evidence>
<dbReference type="OrthoDB" id="1675670at2"/>
<dbReference type="KEGG" id="hspo:JGZ69_09345"/>
<dbReference type="GeneID" id="62499281"/>
<reference evidence="1 3" key="1">
    <citation type="submission" date="2016-01" db="EMBL/GenBank/DDBJ databases">
        <title>Genome Sequences of Twelve Sporeforming Bacillus Species Isolated from Foods.</title>
        <authorList>
            <person name="Berendsen E.M."/>
            <person name="Wells-Bennik M.H."/>
            <person name="Krawcyk A.O."/>
            <person name="De Jong A."/>
            <person name="Holsappel S."/>
            <person name="Eijlander R.T."/>
            <person name="Kuipers O.P."/>
        </authorList>
    </citation>
    <scope>NUCLEOTIDE SEQUENCE [LARGE SCALE GENOMIC DNA]</scope>
    <source>
        <strain evidence="1 3">B4102</strain>
    </source>
</reference>
<evidence type="ECO:0000313" key="1">
    <source>
        <dbReference type="EMBL" id="KYD11690.1"/>
    </source>
</evidence>
<organism evidence="1 3">
    <name type="scientific">Heyndrickxia sporothermodurans</name>
    <dbReference type="NCBI Taxonomy" id="46224"/>
    <lineage>
        <taxon>Bacteria</taxon>
        <taxon>Bacillati</taxon>
        <taxon>Bacillota</taxon>
        <taxon>Bacilli</taxon>
        <taxon>Bacillales</taxon>
        <taxon>Bacillaceae</taxon>
        <taxon>Heyndrickxia</taxon>
    </lineage>
</organism>